<sequence>MKFARHLYLSEGMEKKKRKVMHRLRRGKLQVPVYLIALCDYGQERLEILSSAELLQKGYPSQGLLVAGIAGDYDDALELVRRIAQETFDALMGTDLCGYIHHREQEE</sequence>
<protein>
    <submittedName>
        <fullName evidence="1">Uncharacterized protein</fullName>
    </submittedName>
</protein>
<evidence type="ECO:0000313" key="2">
    <source>
        <dbReference type="Proteomes" id="UP000716906"/>
    </source>
</evidence>
<keyword evidence="2" id="KW-1185">Reference proteome</keyword>
<organism evidence="1 2">
    <name type="scientific">Faecalicatena fissicatena</name>
    <dbReference type="NCBI Taxonomy" id="290055"/>
    <lineage>
        <taxon>Bacteria</taxon>
        <taxon>Bacillati</taxon>
        <taxon>Bacillota</taxon>
        <taxon>Clostridia</taxon>
        <taxon>Lachnospirales</taxon>
        <taxon>Lachnospiraceae</taxon>
        <taxon>Faecalicatena</taxon>
    </lineage>
</organism>
<evidence type="ECO:0000313" key="1">
    <source>
        <dbReference type="EMBL" id="MBM6736696.1"/>
    </source>
</evidence>
<name>A0ABS2E506_9FIRM</name>
<proteinExistence type="predicted"/>
<dbReference type="EMBL" id="JACLYY010000001">
    <property type="protein sequence ID" value="MBM6736696.1"/>
    <property type="molecule type" value="Genomic_DNA"/>
</dbReference>
<reference evidence="1 2" key="1">
    <citation type="journal article" date="2021" name="Sci. Rep.">
        <title>The distribution of antibiotic resistance genes in chicken gut microbiota commensals.</title>
        <authorList>
            <person name="Juricova H."/>
            <person name="Matiasovicova J."/>
            <person name="Kubasova T."/>
            <person name="Cejkova D."/>
            <person name="Rychlik I."/>
        </authorList>
    </citation>
    <scope>NUCLEOTIDE SEQUENCE [LARGE SCALE GENOMIC DNA]</scope>
    <source>
        <strain evidence="1 2">An773</strain>
    </source>
</reference>
<accession>A0ABS2E506</accession>
<dbReference type="RefSeq" id="WP_033125223.1">
    <property type="nucleotide sequence ID" value="NZ_JACLYY010000001.1"/>
</dbReference>
<dbReference type="Proteomes" id="UP000716906">
    <property type="component" value="Unassembled WGS sequence"/>
</dbReference>
<gene>
    <name evidence="1" type="ORF">H7U36_01040</name>
</gene>
<comment type="caution">
    <text evidence="1">The sequence shown here is derived from an EMBL/GenBank/DDBJ whole genome shotgun (WGS) entry which is preliminary data.</text>
</comment>